<sequence>MVNKLEKGMLVWMKDQKQKGKLITIKGDKAVVEVIVDYIIEGDKKKRVTETVDTEVKNVVKYKERKKKVKKRKKDVLYFAKTHPEAKIPSKRFEDAGYDFYACFDEDEMVLTKHKPNLVPTGVATAMPPKYFLNLKHERGSTAKYGMSVLAGVVDSGFRGQIWINIVPTYKDVVISKTYDFPKVDGKVKPVELEDKIMYPYELAIAQATLELVPNVDVKEISYEKLEKIPSVRGKTQLGESGK</sequence>
<dbReference type="AlphaFoldDB" id="A0A178TC93"/>
<comment type="catalytic activity">
    <reaction evidence="5">
        <text>dUTP + H2O = dUMP + diphosphate + H(+)</text>
        <dbReference type="Rhea" id="RHEA:10248"/>
        <dbReference type="ChEBI" id="CHEBI:15377"/>
        <dbReference type="ChEBI" id="CHEBI:15378"/>
        <dbReference type="ChEBI" id="CHEBI:33019"/>
        <dbReference type="ChEBI" id="CHEBI:61555"/>
        <dbReference type="ChEBI" id="CHEBI:246422"/>
        <dbReference type="EC" id="3.6.1.23"/>
    </reaction>
</comment>
<dbReference type="Pfam" id="PF00692">
    <property type="entry name" value="dUTPase"/>
    <property type="match status" value="1"/>
</dbReference>
<dbReference type="PATRIC" id="fig|33934.7.peg.889"/>
<evidence type="ECO:0000259" key="6">
    <source>
        <dbReference type="Pfam" id="PF00692"/>
    </source>
</evidence>
<evidence type="ECO:0000313" key="8">
    <source>
        <dbReference type="Proteomes" id="UP000078336"/>
    </source>
</evidence>
<dbReference type="GO" id="GO:0046081">
    <property type="term" value="P:dUTP catabolic process"/>
    <property type="evidence" value="ECO:0007669"/>
    <property type="project" value="InterPro"/>
</dbReference>
<dbReference type="EMBL" id="LUCQ01000105">
    <property type="protein sequence ID" value="OAO78562.1"/>
    <property type="molecule type" value="Genomic_DNA"/>
</dbReference>
<feature type="domain" description="dUTPase-like" evidence="6">
    <location>
        <begin position="89"/>
        <end position="176"/>
    </location>
</feature>
<dbReference type="EC" id="3.6.1.23" evidence="2"/>
<dbReference type="InterPro" id="IPR008181">
    <property type="entry name" value="dUTPase"/>
</dbReference>
<dbReference type="GO" id="GO:0006226">
    <property type="term" value="P:dUMP biosynthetic process"/>
    <property type="evidence" value="ECO:0007669"/>
    <property type="project" value="InterPro"/>
</dbReference>
<dbReference type="PANTHER" id="PTHR11241:SF0">
    <property type="entry name" value="DEOXYURIDINE 5'-TRIPHOSPHATE NUCLEOTIDOHYDROLASE"/>
    <property type="match status" value="1"/>
</dbReference>
<comment type="similarity">
    <text evidence="1">Belongs to the dUTPase family.</text>
</comment>
<dbReference type="Proteomes" id="UP000078336">
    <property type="component" value="Unassembled WGS sequence"/>
</dbReference>
<reference evidence="7 8" key="1">
    <citation type="submission" date="2016-03" db="EMBL/GenBank/DDBJ databases">
        <title>Spore heat resistance.</title>
        <authorList>
            <person name="Boekhorst J."/>
            <person name="Berendsen E.M."/>
            <person name="Wells-Bennik M.H."/>
            <person name="Kuipers O.P."/>
        </authorList>
    </citation>
    <scope>NUCLEOTIDE SEQUENCE [LARGE SCALE GENOMIC DNA]</scope>
    <source>
        <strain evidence="7 8">AF16</strain>
    </source>
</reference>
<dbReference type="InterPro" id="IPR036157">
    <property type="entry name" value="dUTPase-like_sf"/>
</dbReference>
<dbReference type="PANTHER" id="PTHR11241">
    <property type="entry name" value="DEOXYURIDINE 5'-TRIPHOSPHATE NUCLEOTIDOHYDROLASE"/>
    <property type="match status" value="1"/>
</dbReference>
<dbReference type="RefSeq" id="WP_081254050.1">
    <property type="nucleotide sequence ID" value="NZ_LUCQ01000105.1"/>
</dbReference>
<protein>
    <recommendedName>
        <fullName evidence="2">dUTP diphosphatase</fullName>
        <ecNumber evidence="2">3.6.1.23</ecNumber>
    </recommendedName>
</protein>
<proteinExistence type="inferred from homology"/>
<dbReference type="InterPro" id="IPR033704">
    <property type="entry name" value="dUTPase_trimeric"/>
</dbReference>
<evidence type="ECO:0000256" key="2">
    <source>
        <dbReference type="ARBA" id="ARBA00012379"/>
    </source>
</evidence>
<dbReference type="GO" id="GO:0000287">
    <property type="term" value="F:magnesium ion binding"/>
    <property type="evidence" value="ECO:0007669"/>
    <property type="project" value="InterPro"/>
</dbReference>
<keyword evidence="4" id="KW-0546">Nucleotide metabolism</keyword>
<dbReference type="InterPro" id="IPR029054">
    <property type="entry name" value="dUTPase-like"/>
</dbReference>
<dbReference type="CDD" id="cd07557">
    <property type="entry name" value="trimeric_dUTPase"/>
    <property type="match status" value="1"/>
</dbReference>
<dbReference type="GO" id="GO:0004170">
    <property type="term" value="F:dUTP diphosphatase activity"/>
    <property type="evidence" value="ECO:0007669"/>
    <property type="project" value="UniProtKB-EC"/>
</dbReference>
<gene>
    <name evidence="7" type="ORF">TAF16_1829</name>
</gene>
<dbReference type="OrthoDB" id="9809956at2"/>
<comment type="caution">
    <text evidence="7">The sequence shown here is derived from an EMBL/GenBank/DDBJ whole genome shotgun (WGS) entry which is preliminary data.</text>
</comment>
<evidence type="ECO:0000313" key="7">
    <source>
        <dbReference type="EMBL" id="OAO78562.1"/>
    </source>
</evidence>
<name>A0A178TC93_9BACL</name>
<dbReference type="Gene3D" id="2.70.40.10">
    <property type="match status" value="1"/>
</dbReference>
<evidence type="ECO:0000256" key="1">
    <source>
        <dbReference type="ARBA" id="ARBA00006581"/>
    </source>
</evidence>
<dbReference type="SUPFAM" id="SSF51283">
    <property type="entry name" value="dUTPase-like"/>
    <property type="match status" value="1"/>
</dbReference>
<accession>A0A178TC93</accession>
<evidence type="ECO:0000256" key="3">
    <source>
        <dbReference type="ARBA" id="ARBA00022801"/>
    </source>
</evidence>
<keyword evidence="3" id="KW-0378">Hydrolase</keyword>
<evidence type="ECO:0000256" key="4">
    <source>
        <dbReference type="ARBA" id="ARBA00023080"/>
    </source>
</evidence>
<keyword evidence="8" id="KW-1185">Reference proteome</keyword>
<evidence type="ECO:0000256" key="5">
    <source>
        <dbReference type="ARBA" id="ARBA00047686"/>
    </source>
</evidence>
<organism evidence="7 8">
    <name type="scientific">Anoxybacillus flavithermus</name>
    <dbReference type="NCBI Taxonomy" id="33934"/>
    <lineage>
        <taxon>Bacteria</taxon>
        <taxon>Bacillati</taxon>
        <taxon>Bacillota</taxon>
        <taxon>Bacilli</taxon>
        <taxon>Bacillales</taxon>
        <taxon>Anoxybacillaceae</taxon>
        <taxon>Anoxybacillus</taxon>
    </lineage>
</organism>